<dbReference type="CDD" id="cd02440">
    <property type="entry name" value="AdoMet_MTases"/>
    <property type="match status" value="1"/>
</dbReference>
<feature type="region of interest" description="Disordered" evidence="4">
    <location>
        <begin position="23"/>
        <end position="56"/>
    </location>
</feature>
<reference evidence="6 7" key="1">
    <citation type="submission" date="2023-10" db="EMBL/GenBank/DDBJ databases">
        <title>Novel methanotroph of the genus Methylocapsa from a subarctic wetland.</title>
        <authorList>
            <person name="Belova S.E."/>
            <person name="Oshkin I.Y."/>
            <person name="Miroshnikov K."/>
            <person name="Dedysh S.N."/>
        </authorList>
    </citation>
    <scope>NUCLEOTIDE SEQUENCE [LARGE SCALE GENOMIC DNA]</scope>
    <source>
        <strain evidence="6 7">RX1</strain>
        <plasmid evidence="6 7">pRX1</plasmid>
    </source>
</reference>
<dbReference type="InterPro" id="IPR052933">
    <property type="entry name" value="DNA_Protect_Modify"/>
</dbReference>
<feature type="region of interest" description="Disordered" evidence="4">
    <location>
        <begin position="542"/>
        <end position="563"/>
    </location>
</feature>
<protein>
    <submittedName>
        <fullName evidence="6">N-6 DNA methylase</fullName>
    </submittedName>
</protein>
<dbReference type="InterPro" id="IPR029063">
    <property type="entry name" value="SAM-dependent_MTases_sf"/>
</dbReference>
<keyword evidence="6" id="KW-0808">Transferase</keyword>
<feature type="coiled-coil region" evidence="3">
    <location>
        <begin position="1503"/>
        <end position="1530"/>
    </location>
</feature>
<keyword evidence="6" id="KW-0489">Methyltransferase</keyword>
<dbReference type="PANTHER" id="PTHR41313:SF1">
    <property type="entry name" value="DNA METHYLASE ADENINE-SPECIFIC DOMAIN-CONTAINING PROTEIN"/>
    <property type="match status" value="1"/>
</dbReference>
<keyword evidence="7" id="KW-1185">Reference proteome</keyword>
<evidence type="ECO:0000313" key="6">
    <source>
        <dbReference type="EMBL" id="WOJ91717.1"/>
    </source>
</evidence>
<name>A0ABZ0HWR9_9HYPH</name>
<accession>A0ABZ0HWR9</accession>
<dbReference type="GO" id="GO:0032259">
    <property type="term" value="P:methylation"/>
    <property type="evidence" value="ECO:0007669"/>
    <property type="project" value="UniProtKB-KW"/>
</dbReference>
<dbReference type="InterPro" id="IPR002052">
    <property type="entry name" value="DNA_methylase_N6_adenine_CS"/>
</dbReference>
<feature type="domain" description="Helicase ATP-binding" evidence="5">
    <location>
        <begin position="861"/>
        <end position="1128"/>
    </location>
</feature>
<evidence type="ECO:0000256" key="3">
    <source>
        <dbReference type="SAM" id="Coils"/>
    </source>
</evidence>
<gene>
    <name evidence="6" type="ORF">RZS28_18490</name>
</gene>
<evidence type="ECO:0000313" key="7">
    <source>
        <dbReference type="Proteomes" id="UP001626536"/>
    </source>
</evidence>
<dbReference type="GO" id="GO:0008168">
    <property type="term" value="F:methyltransferase activity"/>
    <property type="evidence" value="ECO:0007669"/>
    <property type="project" value="UniProtKB-KW"/>
</dbReference>
<dbReference type="RefSeq" id="WP_318655145.1">
    <property type="nucleotide sequence ID" value="NZ_CP136863.1"/>
</dbReference>
<dbReference type="SUPFAM" id="SSF52540">
    <property type="entry name" value="P-loop containing nucleoside triphosphate hydrolases"/>
    <property type="match status" value="2"/>
</dbReference>
<dbReference type="Proteomes" id="UP001626536">
    <property type="component" value="Plasmid pRX1"/>
</dbReference>
<dbReference type="SUPFAM" id="SSF53335">
    <property type="entry name" value="S-adenosyl-L-methionine-dependent methyltransferases"/>
    <property type="match status" value="1"/>
</dbReference>
<comment type="similarity">
    <text evidence="1">Belongs to the N(4)/N(6)-methyltransferase family.</text>
</comment>
<keyword evidence="2" id="KW-0680">Restriction system</keyword>
<dbReference type="SMART" id="SM00487">
    <property type="entry name" value="DEXDc"/>
    <property type="match status" value="1"/>
</dbReference>
<evidence type="ECO:0000256" key="1">
    <source>
        <dbReference type="ARBA" id="ARBA00006594"/>
    </source>
</evidence>
<dbReference type="EMBL" id="CP136863">
    <property type="protein sequence ID" value="WOJ91717.1"/>
    <property type="molecule type" value="Genomic_DNA"/>
</dbReference>
<dbReference type="Gene3D" id="3.40.50.150">
    <property type="entry name" value="Vaccinia Virus protein VP39"/>
    <property type="match status" value="1"/>
</dbReference>
<dbReference type="PRINTS" id="PR00507">
    <property type="entry name" value="N12N6MTFRASE"/>
</dbReference>
<dbReference type="InterPro" id="IPR003356">
    <property type="entry name" value="DNA_methylase_A-5"/>
</dbReference>
<dbReference type="PROSITE" id="PS00092">
    <property type="entry name" value="N6_MTASE"/>
    <property type="match status" value="1"/>
</dbReference>
<sequence length="1691" mass="187521">MAREPTQLTLSLFDTTSLSGGGLTLDSDFGRSLASQPNSDPDADEPDPTDPTPPAIKAQNFRLAGDRQLARGWKARAADNLAAMRLAQEIGEAKRNATPDEQDILSRFTGFGASELASTLFRRAGEMFPAGWEDLGDKLEQLASREDLASLARSTQYAHYTPEFIIRAIWRAVQRMGFSGGPILEPGCGSGLFFALMPEALANKTTLTGVEADAFTARIASLLTPNAWIRHEDFTKARLPQTYELVIGNPPFSDRTVRADEPAGRLRLSLHDYFIARSIERLKPGGLAAFVTSRWTMDKADPKAREHIASMADLVGAIRLPEGAMNAAAGTDVMVDVLFLQRRFPDDPHGETLWDSLMEALPAEDGEADLSINRYFLDHPEMVLGRHARTSSPFGPAYACLPAPNGDLEQRLDAAVARLPEGVHKPPSQQTGALFAKQPQVQIGTAAEGATIKEGSYFLENNDLFQIIDGLPSAVAVRHGKGTEGVPAKHARIIRHLVPIRDAVREVLRAQENNDPWGLAQVRLRVAYSSFVRNFGPINLTTISETTDPETGETRQTQRRPNLQPFLDDPDVWLVSSIEDYDVETGKGKQGPIFTERVLHPPVTPLIENAADALAVTLHELGYVDIGRIAELSGRSREETLAELGDRIYLDPQLTIDAIESWQTADAYLSGPVRTKLAAAIGAAALDPRYQRNVEALRQVQPEDLKPSDISARLGAPWIPAQDVAAFSAEIIGIETFIHHTPEIAAWTLNVRAFDGQAAATSEWGTERRHAGLLLSDALNASIPQIFDVFVEDGVEKRVLNAADTEAAKEKLQKIKTAFEHWVWTNAERADRLSRIYNDGFNNLVPRHFDGSHLQLPGASSVIKFYEHQKRVIWRIISAGQTYVAHAVGAGKTFSIAAAIMEQKRLGLITKAMMAVPGHCLAQASREFLILYPNARILVADETNFTKDKRRRFLSRAATANWDCIIITHSAFKFIPAPAAFEQGLIQQQIDSYAELLEKVDGADRISRKRIERMKEGLQAKLDALQTHKDDLLTIGEIGVDQIIVDEAQEFRKLSFATNMTSLKGVDPDGSQRAWDLYVKSRFVGEKNAGRALILASGTPITNTLGEMFTLQRYMQIDAIIERGIHEFDAWAATFGETRTELELQPSGLYKPVTRFSEFVNVADLMAMYRSVADVVLKSDLRSYLRLPNVRGGKRQIVTADPSPAFKAYQKVLAQRIAAIEARTGKPQKGDDILLSVITDGRHSSIDMRFVLPDYEDEPGNKLNLLIDNVHAIWRRASDRRYTRPDGIPYALPGGAQMIFSDLGTLNVEETRGFSAYRWIKTRLVELGVPAAQIAFMQDYKKSTAKQQLFADVNSGRVRVLIGSSETMGTGVNAQRRLVALHHLDVPWLPSHIEQREGRIERQGNENEEIELYAYATKTSVDATGWQLLERKARFIEMAMSGDRSIRRLEDAGSQINQFAMAKAIASGDPRLMQKAGLEAEVARLERMRAAHFDDQHAIRHAIYSAERSLASAEARVAQIEQDIAQRIQTRGDLFAMEVEGRSFAERKEAGAALLKAIRSREFEAKDGEWRLGKLGGFDINVAAITQRHVKFARVELTLLRTGRASEIEYDIDVTALGLISRLEYCLGRFEVELTEQKRIAADSEHRLPPYRQRLGEAFAYADELAAKRQELDDINASLAATRDDEEQAAA</sequence>
<evidence type="ECO:0000256" key="2">
    <source>
        <dbReference type="ARBA" id="ARBA00022747"/>
    </source>
</evidence>
<geneLocation type="plasmid" evidence="6 7">
    <name>pRX1</name>
</geneLocation>
<keyword evidence="6" id="KW-0614">Plasmid</keyword>
<dbReference type="Pfam" id="PF02384">
    <property type="entry name" value="N6_Mtase"/>
    <property type="match status" value="1"/>
</dbReference>
<evidence type="ECO:0000259" key="5">
    <source>
        <dbReference type="SMART" id="SM00487"/>
    </source>
</evidence>
<dbReference type="InterPro" id="IPR014001">
    <property type="entry name" value="Helicase_ATP-bd"/>
</dbReference>
<dbReference type="Gene3D" id="3.40.50.300">
    <property type="entry name" value="P-loop containing nucleotide triphosphate hydrolases"/>
    <property type="match status" value="2"/>
</dbReference>
<dbReference type="InterPro" id="IPR027417">
    <property type="entry name" value="P-loop_NTPase"/>
</dbReference>
<evidence type="ECO:0000256" key="4">
    <source>
        <dbReference type="SAM" id="MobiDB-lite"/>
    </source>
</evidence>
<dbReference type="PANTHER" id="PTHR41313">
    <property type="entry name" value="ADENINE-SPECIFIC METHYLTRANSFERASE"/>
    <property type="match status" value="1"/>
</dbReference>
<organism evidence="6 7">
    <name type="scientific">Methylocapsa polymorpha</name>
    <dbReference type="NCBI Taxonomy" id="3080828"/>
    <lineage>
        <taxon>Bacteria</taxon>
        <taxon>Pseudomonadati</taxon>
        <taxon>Pseudomonadota</taxon>
        <taxon>Alphaproteobacteria</taxon>
        <taxon>Hyphomicrobiales</taxon>
        <taxon>Beijerinckiaceae</taxon>
        <taxon>Methylocapsa</taxon>
    </lineage>
</organism>
<proteinExistence type="inferred from homology"/>
<keyword evidence="3" id="KW-0175">Coiled coil</keyword>